<accession>A0ACA9KMI5</accession>
<proteinExistence type="predicted"/>
<organism evidence="1 2">
    <name type="scientific">Cetraspora pellucida</name>
    <dbReference type="NCBI Taxonomy" id="1433469"/>
    <lineage>
        <taxon>Eukaryota</taxon>
        <taxon>Fungi</taxon>
        <taxon>Fungi incertae sedis</taxon>
        <taxon>Mucoromycota</taxon>
        <taxon>Glomeromycotina</taxon>
        <taxon>Glomeromycetes</taxon>
        <taxon>Diversisporales</taxon>
        <taxon>Gigasporaceae</taxon>
        <taxon>Cetraspora</taxon>
    </lineage>
</organism>
<protein>
    <submittedName>
        <fullName evidence="1">10277_t:CDS:1</fullName>
    </submittedName>
</protein>
<dbReference type="Proteomes" id="UP000789366">
    <property type="component" value="Unassembled WGS sequence"/>
</dbReference>
<name>A0ACA9KMI5_9GLOM</name>
<reference evidence="1" key="1">
    <citation type="submission" date="2021-06" db="EMBL/GenBank/DDBJ databases">
        <authorList>
            <person name="Kallberg Y."/>
            <person name="Tangrot J."/>
            <person name="Rosling A."/>
        </authorList>
    </citation>
    <scope>NUCLEOTIDE SEQUENCE</scope>
    <source>
        <strain evidence="1">28 12/20/2015</strain>
    </source>
</reference>
<dbReference type="EMBL" id="CAJVPW010001281">
    <property type="protein sequence ID" value="CAG8479940.1"/>
    <property type="molecule type" value="Genomic_DNA"/>
</dbReference>
<comment type="caution">
    <text evidence="1">The sequence shown here is derived from an EMBL/GenBank/DDBJ whole genome shotgun (WGS) entry which is preliminary data.</text>
</comment>
<evidence type="ECO:0000313" key="2">
    <source>
        <dbReference type="Proteomes" id="UP000789366"/>
    </source>
</evidence>
<evidence type="ECO:0000313" key="1">
    <source>
        <dbReference type="EMBL" id="CAG8479940.1"/>
    </source>
</evidence>
<keyword evidence="2" id="KW-1185">Reference proteome</keyword>
<sequence>MHAYITATPYDAADNDSSPDSQYMVTFKHNNHGKTRINHTIDYEDLFMMEGHDYITDYVTDSEYEENAKSIYKQNEKKLQEFDPIKNVNELHSSYATLLHEMQQGTISPLTLFHLFFTDYYFQMIINNTNSYEKLNQDLIQEAINDQNNNNRITRAQLKQKKTALKSSSKNKRIAYVTKNFNLPISRFSLGNHLVEW</sequence>
<gene>
    <name evidence="1" type="ORF">SPELUC_LOCUS2078</name>
</gene>